<feature type="transmembrane region" description="Helical" evidence="5">
    <location>
        <begin position="70"/>
        <end position="90"/>
    </location>
</feature>
<proteinExistence type="predicted"/>
<accession>A0A939T7G5</accession>
<sequence length="289" mass="29749">MTVLASAYPAVIVVLVVAVVSKVRDVPGFAMAIDAYQIIPQRLTRAAAVGVLASETGTAVLLAVPVTRRWGAVLAAALFAAFLVAMASVLRRGMEIDCGCFGSARRPSPVGAASITRTALLLLLAVMAAVAGDAAFSPVQPMLAVAFLALVAAVPRPRPGVPEPHDPAPPGPRTGDRFAVKAGFGAPTVFALISPTCGTCTAMLSSFAKTAGRARVILVSAVDEDVVRPHLAAHGIDLPLVVDPDVYDANDIRWPPYAVVTDADGLVLAAGGADTPHRLRTLLTRGGIR</sequence>
<dbReference type="GO" id="GO:0030416">
    <property type="term" value="P:methylamine metabolic process"/>
    <property type="evidence" value="ECO:0007669"/>
    <property type="project" value="InterPro"/>
</dbReference>
<comment type="caution">
    <text evidence="7">The sequence shown here is derived from an EMBL/GenBank/DDBJ whole genome shotgun (WGS) entry which is preliminary data.</text>
</comment>
<keyword evidence="8" id="KW-1185">Reference proteome</keyword>
<dbReference type="InterPro" id="IPR009908">
    <property type="entry name" value="Methylamine_util_MauE"/>
</dbReference>
<gene>
    <name evidence="7" type="ORF">J4573_02015</name>
</gene>
<evidence type="ECO:0000256" key="4">
    <source>
        <dbReference type="ARBA" id="ARBA00023136"/>
    </source>
</evidence>
<keyword evidence="3 5" id="KW-1133">Transmembrane helix</keyword>
<feature type="domain" description="Methylamine utilisation protein MauE" evidence="6">
    <location>
        <begin position="6"/>
        <end position="129"/>
    </location>
</feature>
<protein>
    <recommendedName>
        <fullName evidence="6">Methylamine utilisation protein MauE domain-containing protein</fullName>
    </recommendedName>
</protein>
<evidence type="ECO:0000313" key="7">
    <source>
        <dbReference type="EMBL" id="MBO2445855.1"/>
    </source>
</evidence>
<keyword evidence="2 5" id="KW-0812">Transmembrane</keyword>
<evidence type="ECO:0000259" key="6">
    <source>
        <dbReference type="Pfam" id="PF07291"/>
    </source>
</evidence>
<name>A0A939T7G5_9ACTN</name>
<dbReference type="InterPro" id="IPR036249">
    <property type="entry name" value="Thioredoxin-like_sf"/>
</dbReference>
<evidence type="ECO:0000313" key="8">
    <source>
        <dbReference type="Proteomes" id="UP000669179"/>
    </source>
</evidence>
<organism evidence="7 8">
    <name type="scientific">Actinomadura barringtoniae</name>
    <dbReference type="NCBI Taxonomy" id="1427535"/>
    <lineage>
        <taxon>Bacteria</taxon>
        <taxon>Bacillati</taxon>
        <taxon>Actinomycetota</taxon>
        <taxon>Actinomycetes</taxon>
        <taxon>Streptosporangiales</taxon>
        <taxon>Thermomonosporaceae</taxon>
        <taxon>Actinomadura</taxon>
    </lineage>
</organism>
<comment type="subcellular location">
    <subcellularLocation>
        <location evidence="1">Membrane</location>
        <topology evidence="1">Multi-pass membrane protein</topology>
    </subcellularLocation>
</comment>
<dbReference type="Proteomes" id="UP000669179">
    <property type="component" value="Unassembled WGS sequence"/>
</dbReference>
<evidence type="ECO:0000256" key="3">
    <source>
        <dbReference type="ARBA" id="ARBA00022989"/>
    </source>
</evidence>
<keyword evidence="4 5" id="KW-0472">Membrane</keyword>
<feature type="transmembrane region" description="Helical" evidence="5">
    <location>
        <begin position="43"/>
        <end position="64"/>
    </location>
</feature>
<dbReference type="Gene3D" id="3.40.30.10">
    <property type="entry name" value="Glutaredoxin"/>
    <property type="match status" value="1"/>
</dbReference>
<feature type="transmembrane region" description="Helical" evidence="5">
    <location>
        <begin position="6"/>
        <end position="23"/>
    </location>
</feature>
<evidence type="ECO:0000256" key="2">
    <source>
        <dbReference type="ARBA" id="ARBA00022692"/>
    </source>
</evidence>
<evidence type="ECO:0000256" key="1">
    <source>
        <dbReference type="ARBA" id="ARBA00004141"/>
    </source>
</evidence>
<dbReference type="GO" id="GO:0016020">
    <property type="term" value="C:membrane"/>
    <property type="evidence" value="ECO:0007669"/>
    <property type="project" value="UniProtKB-SubCell"/>
</dbReference>
<dbReference type="EMBL" id="JAGEOJ010000001">
    <property type="protein sequence ID" value="MBO2445855.1"/>
    <property type="molecule type" value="Genomic_DNA"/>
</dbReference>
<evidence type="ECO:0000256" key="5">
    <source>
        <dbReference type="SAM" id="Phobius"/>
    </source>
</evidence>
<dbReference type="RefSeq" id="WP_208253443.1">
    <property type="nucleotide sequence ID" value="NZ_JAGEOJ010000001.1"/>
</dbReference>
<dbReference type="Pfam" id="PF07291">
    <property type="entry name" value="MauE"/>
    <property type="match status" value="1"/>
</dbReference>
<feature type="transmembrane region" description="Helical" evidence="5">
    <location>
        <begin position="110"/>
        <end position="132"/>
    </location>
</feature>
<dbReference type="SUPFAM" id="SSF52833">
    <property type="entry name" value="Thioredoxin-like"/>
    <property type="match status" value="1"/>
</dbReference>
<dbReference type="AlphaFoldDB" id="A0A939T7G5"/>
<reference evidence="7" key="1">
    <citation type="submission" date="2021-03" db="EMBL/GenBank/DDBJ databases">
        <authorList>
            <person name="Kanchanasin P."/>
            <person name="Saeng-In P."/>
            <person name="Phongsopitanun W."/>
            <person name="Yuki M."/>
            <person name="Kudo T."/>
            <person name="Ohkuma M."/>
            <person name="Tanasupawat S."/>
        </authorList>
    </citation>
    <scope>NUCLEOTIDE SEQUENCE</scope>
    <source>
        <strain evidence="7">GKU 128</strain>
    </source>
</reference>